<protein>
    <submittedName>
        <fullName evidence="1">Uncharacterized protein</fullName>
    </submittedName>
</protein>
<proteinExistence type="predicted"/>
<evidence type="ECO:0000313" key="1">
    <source>
        <dbReference type="EMBL" id="KNZ57557.1"/>
    </source>
</evidence>
<evidence type="ECO:0000313" key="2">
    <source>
        <dbReference type="Proteomes" id="UP000037035"/>
    </source>
</evidence>
<organism evidence="1 2">
    <name type="scientific">Puccinia sorghi</name>
    <dbReference type="NCBI Taxonomy" id="27349"/>
    <lineage>
        <taxon>Eukaryota</taxon>
        <taxon>Fungi</taxon>
        <taxon>Dikarya</taxon>
        <taxon>Basidiomycota</taxon>
        <taxon>Pucciniomycotina</taxon>
        <taxon>Pucciniomycetes</taxon>
        <taxon>Pucciniales</taxon>
        <taxon>Pucciniaceae</taxon>
        <taxon>Puccinia</taxon>
    </lineage>
</organism>
<dbReference type="AlphaFoldDB" id="A0A0L6VAI2"/>
<reference evidence="1 2" key="1">
    <citation type="submission" date="2015-08" db="EMBL/GenBank/DDBJ databases">
        <title>Next Generation Sequencing and Analysis of the Genome of Puccinia sorghi L Schw, the Causal Agent of Maize Common Rust.</title>
        <authorList>
            <person name="Rochi L."/>
            <person name="Burguener G."/>
            <person name="Darino M."/>
            <person name="Turjanski A."/>
            <person name="Kreff E."/>
            <person name="Dieguez M.J."/>
            <person name="Sacco F."/>
        </authorList>
    </citation>
    <scope>NUCLEOTIDE SEQUENCE [LARGE SCALE GENOMIC DNA]</scope>
    <source>
        <strain evidence="1 2">RO10H11247</strain>
    </source>
</reference>
<dbReference type="EMBL" id="LAVV01006979">
    <property type="protein sequence ID" value="KNZ57557.1"/>
    <property type="molecule type" value="Genomic_DNA"/>
</dbReference>
<comment type="caution">
    <text evidence="1">The sequence shown here is derived from an EMBL/GenBank/DDBJ whole genome shotgun (WGS) entry which is preliminary data.</text>
</comment>
<keyword evidence="2" id="KW-1185">Reference proteome</keyword>
<gene>
    <name evidence="1" type="ORF">VP01_2128g5</name>
</gene>
<dbReference type="VEuPathDB" id="FungiDB:VP01_2128g5"/>
<name>A0A0L6VAI2_9BASI</name>
<sequence length="84" mass="9743">MDPMDLTHLVSIAAMWHQAICDTIYIQAQRVAFDRGPQWEPWNNHCIPHVRFVKLFRMSLADFDWLAEDSATILHKTPLDAASH</sequence>
<dbReference type="Proteomes" id="UP000037035">
    <property type="component" value="Unassembled WGS sequence"/>
</dbReference>
<accession>A0A0L6VAI2</accession>